<dbReference type="AlphaFoldDB" id="A0A0T9DJS3"/>
<dbReference type="Proteomes" id="UP000048948">
    <property type="component" value="Unassembled WGS sequence"/>
</dbReference>
<evidence type="ECO:0000313" key="1">
    <source>
        <dbReference type="EMBL" id="CKS39829.1"/>
    </source>
</evidence>
<accession>A0A0T9DJS3</accession>
<reference evidence="4 5" key="2">
    <citation type="submission" date="2015-03" db="EMBL/GenBank/DDBJ databases">
        <authorList>
            <consortium name="Pathogen Informatics"/>
        </authorList>
    </citation>
    <scope>NUCLEOTIDE SEQUENCE [LARGE SCALE GENOMIC DNA]</scope>
    <source>
        <strain evidence="2 5">Bir 172</strain>
        <strain evidence="1 6">Bir 187</strain>
        <strain evidence="4">K00500041</strain>
    </source>
</reference>
<gene>
    <name evidence="3" type="ORF">ERS007703_03925</name>
    <name evidence="2" type="ORF">ERS027646_04584</name>
    <name evidence="1" type="ORF">ERS027661_03020</name>
</gene>
<evidence type="ECO:0000313" key="5">
    <source>
        <dbReference type="Proteomes" id="UP000048948"/>
    </source>
</evidence>
<reference evidence="3" key="1">
    <citation type="submission" date="2015-03" db="EMBL/GenBank/DDBJ databases">
        <authorList>
            <person name="Murphy D."/>
        </authorList>
    </citation>
    <scope>NUCLEOTIDE SEQUENCE [LARGE SCALE GENOMIC DNA]</scope>
    <source>
        <strain evidence="3">K00500041</strain>
    </source>
</reference>
<proteinExistence type="predicted"/>
<protein>
    <submittedName>
        <fullName evidence="3">Uncharacterized protein</fullName>
    </submittedName>
</protein>
<dbReference type="Proteomes" id="UP000049023">
    <property type="component" value="Unassembled WGS sequence"/>
</dbReference>
<evidence type="ECO:0000313" key="4">
    <source>
        <dbReference type="Proteomes" id="UP000038802"/>
    </source>
</evidence>
<dbReference type="EMBL" id="CSAE01000601">
    <property type="protein sequence ID" value="COW60949.1"/>
    <property type="molecule type" value="Genomic_DNA"/>
</dbReference>
<sequence>MAAEVNATAAVAEAIVPRLAIRNAANRTPPTVARLQRRLARAANSSVAPISNSGQTT</sequence>
<dbReference type="EMBL" id="CNFU01000725">
    <property type="protein sequence ID" value="CKS39829.1"/>
    <property type="molecule type" value="Genomic_DNA"/>
</dbReference>
<organism evidence="3 4">
    <name type="scientific">Mycobacterium tuberculosis</name>
    <dbReference type="NCBI Taxonomy" id="1773"/>
    <lineage>
        <taxon>Bacteria</taxon>
        <taxon>Bacillati</taxon>
        <taxon>Actinomycetota</taxon>
        <taxon>Actinomycetes</taxon>
        <taxon>Mycobacteriales</taxon>
        <taxon>Mycobacteriaceae</taxon>
        <taxon>Mycobacterium</taxon>
        <taxon>Mycobacterium tuberculosis complex</taxon>
    </lineage>
</organism>
<evidence type="ECO:0000313" key="6">
    <source>
        <dbReference type="Proteomes" id="UP000049023"/>
    </source>
</evidence>
<dbReference type="EMBL" id="CNGE01001487">
    <property type="protein sequence ID" value="CKU20297.1"/>
    <property type="molecule type" value="Genomic_DNA"/>
</dbReference>
<evidence type="ECO:0000313" key="3">
    <source>
        <dbReference type="EMBL" id="COW60949.1"/>
    </source>
</evidence>
<evidence type="ECO:0000313" key="2">
    <source>
        <dbReference type="EMBL" id="CKU20297.1"/>
    </source>
</evidence>
<dbReference type="Proteomes" id="UP000038802">
    <property type="component" value="Unassembled WGS sequence"/>
</dbReference>
<name>A0A0T9DJS3_MYCTX</name>